<dbReference type="PIRSF" id="PIRSF003101">
    <property type="entry name" value="FtsA"/>
    <property type="match status" value="1"/>
</dbReference>
<reference evidence="8" key="1">
    <citation type="submission" date="2020-07" db="EMBL/GenBank/DDBJ databases">
        <title>Huge and variable diversity of episymbiotic CPR bacteria and DPANN archaea in groundwater ecosystems.</title>
        <authorList>
            <person name="He C.Y."/>
            <person name="Keren R."/>
            <person name="Whittaker M."/>
            <person name="Farag I.F."/>
            <person name="Doudna J."/>
            <person name="Cate J.H.D."/>
            <person name="Banfield J.F."/>
        </authorList>
    </citation>
    <scope>NUCLEOTIDE SEQUENCE</scope>
    <source>
        <strain evidence="8">NC_groundwater_17_Pr7_B-0.1um_64_12</strain>
    </source>
</reference>
<keyword evidence="3 5" id="KW-0472">Membrane</keyword>
<dbReference type="GO" id="GO:0043093">
    <property type="term" value="P:FtsZ-dependent cytokinesis"/>
    <property type="evidence" value="ECO:0007669"/>
    <property type="project" value="UniProtKB-UniRule"/>
</dbReference>
<dbReference type="PANTHER" id="PTHR32432">
    <property type="entry name" value="CELL DIVISION PROTEIN FTSA-RELATED"/>
    <property type="match status" value="1"/>
</dbReference>
<dbReference type="InterPro" id="IPR043129">
    <property type="entry name" value="ATPase_NBD"/>
</dbReference>
<gene>
    <name evidence="5 8" type="primary">ftsA</name>
    <name evidence="8" type="ORF">HYR64_09100</name>
</gene>
<keyword evidence="4 5" id="KW-0131">Cell cycle</keyword>
<evidence type="ECO:0000313" key="9">
    <source>
        <dbReference type="Proteomes" id="UP000727962"/>
    </source>
</evidence>
<organism evidence="8 9">
    <name type="scientific">Fimbriimonas ginsengisoli</name>
    <dbReference type="NCBI Taxonomy" id="1005039"/>
    <lineage>
        <taxon>Bacteria</taxon>
        <taxon>Bacillati</taxon>
        <taxon>Armatimonadota</taxon>
        <taxon>Fimbriimonadia</taxon>
        <taxon>Fimbriimonadales</taxon>
        <taxon>Fimbriimonadaceae</taxon>
        <taxon>Fimbriimonas</taxon>
    </lineage>
</organism>
<evidence type="ECO:0000256" key="6">
    <source>
        <dbReference type="PIRNR" id="PIRNR003101"/>
    </source>
</evidence>
<evidence type="ECO:0000259" key="7">
    <source>
        <dbReference type="SMART" id="SM00842"/>
    </source>
</evidence>
<dbReference type="InterPro" id="IPR050696">
    <property type="entry name" value="FtsA/MreB"/>
</dbReference>
<comment type="function">
    <text evidence="5 6">Cell division protein that is involved in the assembly of the Z ring. May serve as a membrane anchor for the Z ring.</text>
</comment>
<evidence type="ECO:0000256" key="4">
    <source>
        <dbReference type="ARBA" id="ARBA00023306"/>
    </source>
</evidence>
<dbReference type="PANTHER" id="PTHR32432:SF4">
    <property type="entry name" value="CELL DIVISION PROTEIN FTSA"/>
    <property type="match status" value="1"/>
</dbReference>
<dbReference type="EMBL" id="JACOSL010000057">
    <property type="protein sequence ID" value="MBI1757248.1"/>
    <property type="molecule type" value="Genomic_DNA"/>
</dbReference>
<proteinExistence type="inferred from homology"/>
<dbReference type="SUPFAM" id="SSF53067">
    <property type="entry name" value="Actin-like ATPase domain"/>
    <property type="match status" value="2"/>
</dbReference>
<dbReference type="CDD" id="cd24048">
    <property type="entry name" value="ASKHA_NBD_FtsA"/>
    <property type="match status" value="1"/>
</dbReference>
<evidence type="ECO:0000256" key="2">
    <source>
        <dbReference type="ARBA" id="ARBA00022618"/>
    </source>
</evidence>
<comment type="caution">
    <text evidence="8">The sequence shown here is derived from an EMBL/GenBank/DDBJ whole genome shotgun (WGS) entry which is preliminary data.</text>
</comment>
<keyword evidence="1 5" id="KW-1003">Cell membrane</keyword>
<dbReference type="GO" id="GO:0032153">
    <property type="term" value="C:cell division site"/>
    <property type="evidence" value="ECO:0007669"/>
    <property type="project" value="UniProtKB-UniRule"/>
</dbReference>
<accession>A0A931LW23</accession>
<dbReference type="Proteomes" id="UP000727962">
    <property type="component" value="Unassembled WGS sequence"/>
</dbReference>
<dbReference type="NCBIfam" id="TIGR01174">
    <property type="entry name" value="ftsA"/>
    <property type="match status" value="1"/>
</dbReference>
<comment type="subunit">
    <text evidence="5">Self-interacts. Interacts with FtsZ.</text>
</comment>
<protein>
    <recommendedName>
        <fullName evidence="5 6">Cell division protein FtsA</fullName>
    </recommendedName>
</protein>
<dbReference type="GO" id="GO:0009898">
    <property type="term" value="C:cytoplasmic side of plasma membrane"/>
    <property type="evidence" value="ECO:0007669"/>
    <property type="project" value="UniProtKB-UniRule"/>
</dbReference>
<sequence>MSSELATVLDLGSTKIACLAACYGKSGALDIRAAATAECKGVRRGVVADLDETSAAITVAIQRAEQQLGEDIGSLVVGIAGSHLEGVNAQGFVPIYPRSRTITREDVLQVINHSRQVVLPPDREQIEAIPREFRIDGQRGIQRPIGMSGGRLEVVTYLVTGQTTHLQNVEKAVSMAGRQVEQMVLQPLASGLGVLTAEELDLGVVVADVGGGTTDVAVFSGGSIAFSASLPIGGQLVTSDLSKLLKTSPDEAERLKTEAGCALARLVGEKESVTVTQLGQAEARPLQRRVLCEIIESRMREIAKMVWQQIERSGLNGMLPGGIVLTGGGSRLSGSADLFGDVLKNMRVRVGEPDVDGKAHGGYSFATAVGLARYALDSFEDELVPASGVTDWKQKIRTLWSVIRT</sequence>
<evidence type="ECO:0000313" key="8">
    <source>
        <dbReference type="EMBL" id="MBI1757248.1"/>
    </source>
</evidence>
<dbReference type="Pfam" id="PF02491">
    <property type="entry name" value="SHS2_FTSA"/>
    <property type="match status" value="1"/>
</dbReference>
<dbReference type="SMART" id="SM00842">
    <property type="entry name" value="FtsA"/>
    <property type="match status" value="1"/>
</dbReference>
<feature type="domain" description="SHS2" evidence="7">
    <location>
        <begin position="6"/>
        <end position="194"/>
    </location>
</feature>
<comment type="similarity">
    <text evidence="5 6">Belongs to the FtsA/MreB family.</text>
</comment>
<comment type="subcellular location">
    <subcellularLocation>
        <location evidence="5">Cell membrane</location>
        <topology evidence="5">Peripheral membrane protein</topology>
        <orientation evidence="5">Cytoplasmic side</orientation>
    </subcellularLocation>
    <text evidence="5">Localizes to the Z ring in an FtsZ-dependent manner. Targeted to the membrane through a conserved C-terminal amphipathic helix.</text>
</comment>
<name>A0A931LW23_FIMGI</name>
<dbReference type="HAMAP" id="MF_02033">
    <property type="entry name" value="FtsA"/>
    <property type="match status" value="1"/>
</dbReference>
<evidence type="ECO:0000256" key="1">
    <source>
        <dbReference type="ARBA" id="ARBA00022475"/>
    </source>
</evidence>
<dbReference type="Pfam" id="PF14450">
    <property type="entry name" value="FtsA"/>
    <property type="match status" value="1"/>
</dbReference>
<evidence type="ECO:0000256" key="3">
    <source>
        <dbReference type="ARBA" id="ARBA00023136"/>
    </source>
</evidence>
<dbReference type="Gene3D" id="3.30.420.40">
    <property type="match status" value="2"/>
</dbReference>
<keyword evidence="2 5" id="KW-0132">Cell division</keyword>
<evidence type="ECO:0000256" key="5">
    <source>
        <dbReference type="HAMAP-Rule" id="MF_02033"/>
    </source>
</evidence>
<dbReference type="InterPro" id="IPR020823">
    <property type="entry name" value="Cell_div_FtsA"/>
</dbReference>
<dbReference type="AlphaFoldDB" id="A0A931LW23"/>
<dbReference type="InterPro" id="IPR003494">
    <property type="entry name" value="SHS2_FtsA"/>
</dbReference>